<evidence type="ECO:0000313" key="3">
    <source>
        <dbReference type="EMBL" id="KAG0477751.1"/>
    </source>
</evidence>
<dbReference type="AlphaFoldDB" id="A0A835QV84"/>
<dbReference type="GO" id="GO:0006353">
    <property type="term" value="P:DNA-templated transcription termination"/>
    <property type="evidence" value="ECO:0007669"/>
    <property type="project" value="InterPro"/>
</dbReference>
<feature type="domain" description="Rho termination factor-like N-terminal" evidence="2">
    <location>
        <begin position="131"/>
        <end position="162"/>
    </location>
</feature>
<gene>
    <name evidence="3" type="ORF">HPP92_012470</name>
</gene>
<dbReference type="PANTHER" id="PTHR34449">
    <property type="entry name" value="RHO TERMINATION FACTOR"/>
    <property type="match status" value="1"/>
</dbReference>
<dbReference type="Gene3D" id="1.10.720.10">
    <property type="match status" value="1"/>
</dbReference>
<dbReference type="EMBL" id="JADCNM010000006">
    <property type="protein sequence ID" value="KAG0477751.1"/>
    <property type="molecule type" value="Genomic_DNA"/>
</dbReference>
<feature type="compositionally biased region" description="Basic and acidic residues" evidence="1">
    <location>
        <begin position="95"/>
        <end position="107"/>
    </location>
</feature>
<reference evidence="3 4" key="1">
    <citation type="journal article" date="2020" name="Nat. Food">
        <title>A phased Vanilla planifolia genome enables genetic improvement of flavour and production.</title>
        <authorList>
            <person name="Hasing T."/>
            <person name="Tang H."/>
            <person name="Brym M."/>
            <person name="Khazi F."/>
            <person name="Huang T."/>
            <person name="Chambers A.H."/>
        </authorList>
    </citation>
    <scope>NUCLEOTIDE SEQUENCE [LARGE SCALE GENOMIC DNA]</scope>
    <source>
        <tissue evidence="3">Leaf</tissue>
    </source>
</reference>
<evidence type="ECO:0000259" key="2">
    <source>
        <dbReference type="Pfam" id="PF07498"/>
    </source>
</evidence>
<dbReference type="InterPro" id="IPR036269">
    <property type="entry name" value="Rho_N_sf"/>
</dbReference>
<dbReference type="InterPro" id="IPR011112">
    <property type="entry name" value="Rho-like_N"/>
</dbReference>
<feature type="region of interest" description="Disordered" evidence="1">
    <location>
        <begin position="88"/>
        <end position="123"/>
    </location>
</feature>
<sequence length="169" mass="19126">MDYIQTIRTILRLPIHSLNHRWFNRLKRKAMQSSPNPNQQLFLCSGQSRVSNEAIGSSLKTQKKIDGVNSEANAKLEPEQLQELELELEPVEESSETKLEPLDDESSRNASDCDEAKVGSSEASVVMQSTDLSSWKVSELRALAKTRGIRRYSKLKKNELLELLIIDKA</sequence>
<protein>
    <recommendedName>
        <fullName evidence="2">Rho termination factor-like N-terminal domain-containing protein</fullName>
    </recommendedName>
</protein>
<evidence type="ECO:0000256" key="1">
    <source>
        <dbReference type="SAM" id="MobiDB-lite"/>
    </source>
</evidence>
<accession>A0A835QV84</accession>
<proteinExistence type="predicted"/>
<organism evidence="3 4">
    <name type="scientific">Vanilla planifolia</name>
    <name type="common">Vanilla</name>
    <dbReference type="NCBI Taxonomy" id="51239"/>
    <lineage>
        <taxon>Eukaryota</taxon>
        <taxon>Viridiplantae</taxon>
        <taxon>Streptophyta</taxon>
        <taxon>Embryophyta</taxon>
        <taxon>Tracheophyta</taxon>
        <taxon>Spermatophyta</taxon>
        <taxon>Magnoliopsida</taxon>
        <taxon>Liliopsida</taxon>
        <taxon>Asparagales</taxon>
        <taxon>Orchidaceae</taxon>
        <taxon>Vanilloideae</taxon>
        <taxon>Vanilleae</taxon>
        <taxon>Vanilla</taxon>
    </lineage>
</organism>
<dbReference type="Pfam" id="PF07498">
    <property type="entry name" value="Rho_N"/>
    <property type="match status" value="1"/>
</dbReference>
<dbReference type="SUPFAM" id="SSF68912">
    <property type="entry name" value="Rho N-terminal domain-like"/>
    <property type="match status" value="1"/>
</dbReference>
<dbReference type="PANTHER" id="PTHR34449:SF5">
    <property type="entry name" value="ATP BINDING _ ATPASE"/>
    <property type="match status" value="1"/>
</dbReference>
<comment type="caution">
    <text evidence="3">The sequence shown here is derived from an EMBL/GenBank/DDBJ whole genome shotgun (WGS) entry which is preliminary data.</text>
</comment>
<name>A0A835QV84_VANPL</name>
<evidence type="ECO:0000313" key="4">
    <source>
        <dbReference type="Proteomes" id="UP000639772"/>
    </source>
</evidence>
<dbReference type="Proteomes" id="UP000639772">
    <property type="component" value="Chromosome 6"/>
</dbReference>